<keyword evidence="3" id="KW-1185">Reference proteome</keyword>
<feature type="compositionally biased region" description="Basic residues" evidence="1">
    <location>
        <begin position="12"/>
        <end position="30"/>
    </location>
</feature>
<reference evidence="3" key="1">
    <citation type="journal article" date="2010" name="Science">
        <title>Signatures of adaptation to obligate biotrophy in the Hyaloperonospora arabidopsidis genome.</title>
        <authorList>
            <person name="Baxter L."/>
            <person name="Tripathy S."/>
            <person name="Ishaque N."/>
            <person name="Boot N."/>
            <person name="Cabral A."/>
            <person name="Kemen E."/>
            <person name="Thines M."/>
            <person name="Ah-Fong A."/>
            <person name="Anderson R."/>
            <person name="Badejoko W."/>
            <person name="Bittner-Eddy P."/>
            <person name="Boore J.L."/>
            <person name="Chibucos M.C."/>
            <person name="Coates M."/>
            <person name="Dehal P."/>
            <person name="Delehaunty K."/>
            <person name="Dong S."/>
            <person name="Downton P."/>
            <person name="Dumas B."/>
            <person name="Fabro G."/>
            <person name="Fronick C."/>
            <person name="Fuerstenberg S.I."/>
            <person name="Fulton L."/>
            <person name="Gaulin E."/>
            <person name="Govers F."/>
            <person name="Hughes L."/>
            <person name="Humphray S."/>
            <person name="Jiang R.H."/>
            <person name="Judelson H."/>
            <person name="Kamoun S."/>
            <person name="Kyung K."/>
            <person name="Meijer H."/>
            <person name="Minx P."/>
            <person name="Morris P."/>
            <person name="Nelson J."/>
            <person name="Phuntumart V."/>
            <person name="Qutob D."/>
            <person name="Rehmany A."/>
            <person name="Rougon-Cardoso A."/>
            <person name="Ryden P."/>
            <person name="Torto-Alalibo T."/>
            <person name="Studholme D."/>
            <person name="Wang Y."/>
            <person name="Win J."/>
            <person name="Wood J."/>
            <person name="Clifton S.W."/>
            <person name="Rogers J."/>
            <person name="Van den Ackerveken G."/>
            <person name="Jones J.D."/>
            <person name="McDowell J.M."/>
            <person name="Beynon J."/>
            <person name="Tyler B.M."/>
        </authorList>
    </citation>
    <scope>NUCLEOTIDE SEQUENCE [LARGE SCALE GENOMIC DNA]</scope>
    <source>
        <strain evidence="3">Emoy2</strain>
    </source>
</reference>
<feature type="compositionally biased region" description="Polar residues" evidence="1">
    <location>
        <begin position="95"/>
        <end position="105"/>
    </location>
</feature>
<dbReference type="EMBL" id="JH597991">
    <property type="status" value="NOT_ANNOTATED_CDS"/>
    <property type="molecule type" value="Genomic_DNA"/>
</dbReference>
<dbReference type="VEuPathDB" id="FungiDB:HpaG810707"/>
<dbReference type="Proteomes" id="UP000011713">
    <property type="component" value="Unassembled WGS sequence"/>
</dbReference>
<evidence type="ECO:0000256" key="1">
    <source>
        <dbReference type="SAM" id="MobiDB-lite"/>
    </source>
</evidence>
<dbReference type="AlphaFoldDB" id="M4BW06"/>
<feature type="compositionally biased region" description="Polar residues" evidence="1">
    <location>
        <begin position="76"/>
        <end position="87"/>
    </location>
</feature>
<feature type="region of interest" description="Disordered" evidence="1">
    <location>
        <begin position="76"/>
        <end position="105"/>
    </location>
</feature>
<feature type="region of interest" description="Disordered" evidence="1">
    <location>
        <begin position="1"/>
        <end position="57"/>
    </location>
</feature>
<dbReference type="HOGENOM" id="CLU_2241776_0_0_1"/>
<sequence>MIRSQGKYLKNSYKKGTRTAKGSAGRRRSVRSPWTIRLPTSRAGQRDGGSASRYAGGKVKAVRRLRVHTSSQDMHNWQAFQDDQPTRAQAAAGTKSHTFTSEVEW</sequence>
<dbReference type="EnsemblProtists" id="HpaT810707">
    <property type="protein sequence ID" value="HpaP810707"/>
    <property type="gene ID" value="HpaG810707"/>
</dbReference>
<evidence type="ECO:0000313" key="3">
    <source>
        <dbReference type="Proteomes" id="UP000011713"/>
    </source>
</evidence>
<evidence type="ECO:0000313" key="2">
    <source>
        <dbReference type="EnsemblProtists" id="HpaP810707"/>
    </source>
</evidence>
<protein>
    <submittedName>
        <fullName evidence="2">Uncharacterized protein</fullName>
    </submittedName>
</protein>
<dbReference type="InParanoid" id="M4BW06"/>
<proteinExistence type="predicted"/>
<name>M4BW06_HYAAE</name>
<accession>M4BW06</accession>
<organism evidence="2 3">
    <name type="scientific">Hyaloperonospora arabidopsidis (strain Emoy2)</name>
    <name type="common">Downy mildew agent</name>
    <name type="synonym">Peronospora arabidopsidis</name>
    <dbReference type="NCBI Taxonomy" id="559515"/>
    <lineage>
        <taxon>Eukaryota</taxon>
        <taxon>Sar</taxon>
        <taxon>Stramenopiles</taxon>
        <taxon>Oomycota</taxon>
        <taxon>Peronosporomycetes</taxon>
        <taxon>Peronosporales</taxon>
        <taxon>Peronosporaceae</taxon>
        <taxon>Hyaloperonospora</taxon>
    </lineage>
</organism>
<reference evidence="2" key="2">
    <citation type="submission" date="2015-06" db="UniProtKB">
        <authorList>
            <consortium name="EnsemblProtists"/>
        </authorList>
    </citation>
    <scope>IDENTIFICATION</scope>
    <source>
        <strain evidence="2">Emoy2</strain>
    </source>
</reference>